<dbReference type="AlphaFoldDB" id="A0A7S2AR20"/>
<evidence type="ECO:0000256" key="6">
    <source>
        <dbReference type="SAM" id="Phobius"/>
    </source>
</evidence>
<evidence type="ECO:0000256" key="1">
    <source>
        <dbReference type="ARBA" id="ARBA00004141"/>
    </source>
</evidence>
<evidence type="ECO:0000313" key="7">
    <source>
        <dbReference type="EMBL" id="CAD9375164.1"/>
    </source>
</evidence>
<dbReference type="PANTHER" id="PTHR13353:SF5">
    <property type="entry name" value="TRANSMEMBRANE PROTEIN 19"/>
    <property type="match status" value="1"/>
</dbReference>
<reference evidence="7" key="1">
    <citation type="submission" date="2021-01" db="EMBL/GenBank/DDBJ databases">
        <authorList>
            <person name="Corre E."/>
            <person name="Pelletier E."/>
            <person name="Niang G."/>
            <person name="Scheremetjew M."/>
            <person name="Finn R."/>
            <person name="Kale V."/>
            <person name="Holt S."/>
            <person name="Cochrane G."/>
            <person name="Meng A."/>
            <person name="Brown T."/>
            <person name="Cohen L."/>
        </authorList>
    </citation>
    <scope>NUCLEOTIDE SEQUENCE</scope>
    <source>
        <strain evidence="7">RCC733</strain>
    </source>
</reference>
<keyword evidence="5 6" id="KW-0472">Membrane</keyword>
<comment type="similarity">
    <text evidence="2">Belongs to the TMEM19 family.</text>
</comment>
<sequence>MTQVVMPAPTTMTTRPHNLRAPTSTPCVHFQSRCPAASYLVATPSTKKSHPTKSRTRTVSLHSMSAGGDIIAAVTSAHPGLLVGTIASGAVTVAGYKVLAKGLDAVGIVNAFVLGTLAFAAFGAGGYGMVCLYFLFGTAVTKVKLAQKEKEGIAEARGGKRTWRSVWGSGLAAAICAAFALATGSYETFAAGFAACFASKLGDTTSSEIGKAYGTRTYLSTTFREVPRGTEGAVSLEGSLAGVAAALAMSVVSLPLGLASSPSVAALVFVSAVIANYAESILGATVQTKSEESTGIVALLTNDVVNVLQTSLASLIAVLVCGIFV</sequence>
<name>A0A7S2AR20_9CHLO</name>
<comment type="subcellular location">
    <subcellularLocation>
        <location evidence="1">Membrane</location>
        <topology evidence="1">Multi-pass membrane protein</topology>
    </subcellularLocation>
</comment>
<evidence type="ECO:0008006" key="8">
    <source>
        <dbReference type="Google" id="ProtNLM"/>
    </source>
</evidence>
<evidence type="ECO:0000256" key="5">
    <source>
        <dbReference type="ARBA" id="ARBA00023136"/>
    </source>
</evidence>
<dbReference type="InterPro" id="IPR002794">
    <property type="entry name" value="DUF92_TMEM19"/>
</dbReference>
<evidence type="ECO:0000256" key="4">
    <source>
        <dbReference type="ARBA" id="ARBA00022989"/>
    </source>
</evidence>
<evidence type="ECO:0000256" key="3">
    <source>
        <dbReference type="ARBA" id="ARBA00022692"/>
    </source>
</evidence>
<keyword evidence="3 6" id="KW-0812">Transmembrane</keyword>
<organism evidence="7">
    <name type="scientific">Pycnococcus provasolii</name>
    <dbReference type="NCBI Taxonomy" id="41880"/>
    <lineage>
        <taxon>Eukaryota</taxon>
        <taxon>Viridiplantae</taxon>
        <taxon>Chlorophyta</taxon>
        <taxon>Pseudoscourfieldiophyceae</taxon>
        <taxon>Pseudoscourfieldiales</taxon>
        <taxon>Pycnococcaceae</taxon>
        <taxon>Pycnococcus</taxon>
    </lineage>
</organism>
<dbReference type="PANTHER" id="PTHR13353">
    <property type="entry name" value="TRANSMEMBRANE PROTEIN 19"/>
    <property type="match status" value="1"/>
</dbReference>
<evidence type="ECO:0000256" key="2">
    <source>
        <dbReference type="ARBA" id="ARBA00009012"/>
    </source>
</evidence>
<feature type="transmembrane region" description="Helical" evidence="6">
    <location>
        <begin position="166"/>
        <end position="184"/>
    </location>
</feature>
<gene>
    <name evidence="7" type="ORF">PPRO1471_LOCUS3318</name>
</gene>
<keyword evidence="4 6" id="KW-1133">Transmembrane helix</keyword>
<dbReference type="Pfam" id="PF01940">
    <property type="entry name" value="DUF92"/>
    <property type="match status" value="1"/>
</dbReference>
<feature type="transmembrane region" description="Helical" evidence="6">
    <location>
        <begin position="70"/>
        <end position="96"/>
    </location>
</feature>
<proteinExistence type="inferred from homology"/>
<protein>
    <recommendedName>
        <fullName evidence="8">DUF92 domain-containing protein</fullName>
    </recommendedName>
</protein>
<dbReference type="EMBL" id="HBGR01004939">
    <property type="protein sequence ID" value="CAD9375164.1"/>
    <property type="molecule type" value="Transcribed_RNA"/>
</dbReference>
<dbReference type="GO" id="GO:0009706">
    <property type="term" value="C:chloroplast inner membrane"/>
    <property type="evidence" value="ECO:0007669"/>
    <property type="project" value="TreeGrafter"/>
</dbReference>
<accession>A0A7S2AR20</accession>